<reference evidence="5 6" key="1">
    <citation type="submission" date="2017-04" db="EMBL/GenBank/DDBJ databases">
        <title>Draft genome of the yeast Clavispora lusitaniae type strain CBS 6936.</title>
        <authorList>
            <person name="Durrens P."/>
            <person name="Klopp C."/>
            <person name="Biteau N."/>
            <person name="Fitton-Ouhabi V."/>
            <person name="Dementhon K."/>
            <person name="Accoceberry I."/>
            <person name="Sherman D.J."/>
            <person name="Noel T."/>
        </authorList>
    </citation>
    <scope>NUCLEOTIDE SEQUENCE [LARGE SCALE GENOMIC DNA]</scope>
    <source>
        <strain evidence="5 6">CBS 6936</strain>
    </source>
</reference>
<organism evidence="5 6">
    <name type="scientific">Clavispora lusitaniae</name>
    <name type="common">Candida lusitaniae</name>
    <dbReference type="NCBI Taxonomy" id="36911"/>
    <lineage>
        <taxon>Eukaryota</taxon>
        <taxon>Fungi</taxon>
        <taxon>Dikarya</taxon>
        <taxon>Ascomycota</taxon>
        <taxon>Saccharomycotina</taxon>
        <taxon>Pichiomycetes</taxon>
        <taxon>Metschnikowiaceae</taxon>
        <taxon>Clavispora</taxon>
    </lineage>
</organism>
<dbReference type="GO" id="GO:0000724">
    <property type="term" value="P:double-strand break repair via homologous recombination"/>
    <property type="evidence" value="ECO:0007669"/>
    <property type="project" value="TreeGrafter"/>
</dbReference>
<dbReference type="GO" id="GO:0035861">
    <property type="term" value="C:site of double-strand break"/>
    <property type="evidence" value="ECO:0007669"/>
    <property type="project" value="TreeGrafter"/>
</dbReference>
<dbReference type="AlphaFoldDB" id="A0AA91PYD5"/>
<sequence length="320" mass="36496">MKLKLRTQSTETLKTCFSQISNLRKFVILQFSPEQLLAISINGTSITQEPQVWCKFRMSAIFSEIEIQSLRDNVISLEINIELFLQTLRNFDKANSHDLSIRLQKKDSGSTTSGGTGSRTASLALYYSDISVNANTINHTFRIPVKILKGSSDLPKEPELPRVDLMMRLTNDFSATYRRLEKFKRAIAGDLLTIRASRRNGGFLGFILQEEGKFRVTISWNDKLNVQKPRGELDNDSLRASLLQRDENDVDENDVEEDKEITLKLKDWQSAAKIVSTCKTIIFLICHKEACAIHCLLDDTDDVEVIYYMSGVKIRDFLED</sequence>
<comment type="caution">
    <text evidence="5">The sequence shown here is derived from an EMBL/GenBank/DDBJ whole genome shotgun (WGS) entry which is preliminary data.</text>
</comment>
<evidence type="ECO:0000256" key="2">
    <source>
        <dbReference type="ARBA" id="ARBA00005563"/>
    </source>
</evidence>
<comment type="subcellular location">
    <subcellularLocation>
        <location evidence="1">Nucleus</location>
    </subcellularLocation>
</comment>
<evidence type="ECO:0000256" key="4">
    <source>
        <dbReference type="PIRNR" id="PIRNR011312"/>
    </source>
</evidence>
<evidence type="ECO:0000256" key="3">
    <source>
        <dbReference type="ARBA" id="ARBA00023242"/>
    </source>
</evidence>
<dbReference type="GO" id="GO:0033314">
    <property type="term" value="P:mitotic DNA replication checkpoint signaling"/>
    <property type="evidence" value="ECO:0007669"/>
    <property type="project" value="TreeGrafter"/>
</dbReference>
<accession>A0AA91PYD5</accession>
<dbReference type="Pfam" id="PF04005">
    <property type="entry name" value="Hus1"/>
    <property type="match status" value="1"/>
</dbReference>
<dbReference type="InterPro" id="IPR007150">
    <property type="entry name" value="HUS1/Mec3"/>
</dbReference>
<evidence type="ECO:0000313" key="6">
    <source>
        <dbReference type="Proteomes" id="UP000195602"/>
    </source>
</evidence>
<dbReference type="EMBL" id="LYUB02000011">
    <property type="protein sequence ID" value="OVF07883.1"/>
    <property type="molecule type" value="Genomic_DNA"/>
</dbReference>
<name>A0AA91PYD5_CLALS</name>
<dbReference type="GO" id="GO:0031573">
    <property type="term" value="P:mitotic intra-S DNA damage checkpoint signaling"/>
    <property type="evidence" value="ECO:0007669"/>
    <property type="project" value="TreeGrafter"/>
</dbReference>
<dbReference type="PANTHER" id="PTHR12900">
    <property type="entry name" value="MITOTIC AND DNA DAMAGE CHECKPOINT PROTEIN HUS1"/>
    <property type="match status" value="1"/>
</dbReference>
<dbReference type="GO" id="GO:0030896">
    <property type="term" value="C:checkpoint clamp complex"/>
    <property type="evidence" value="ECO:0007669"/>
    <property type="project" value="InterPro"/>
</dbReference>
<dbReference type="PANTHER" id="PTHR12900:SF0">
    <property type="entry name" value="CHECKPOINT PROTEIN"/>
    <property type="match status" value="1"/>
</dbReference>
<proteinExistence type="inferred from homology"/>
<comment type="similarity">
    <text evidence="2 4">Belongs to the HUS1 family.</text>
</comment>
<dbReference type="GO" id="GO:0044778">
    <property type="term" value="P:meiotic DNA integrity checkpoint signaling"/>
    <property type="evidence" value="ECO:0007669"/>
    <property type="project" value="TreeGrafter"/>
</dbReference>
<dbReference type="Gene3D" id="3.70.10.10">
    <property type="match status" value="1"/>
</dbReference>
<dbReference type="KEGG" id="clus:A9F13_11g02398"/>
<dbReference type="GO" id="GO:0006289">
    <property type="term" value="P:nucleotide-excision repair"/>
    <property type="evidence" value="ECO:0007669"/>
    <property type="project" value="TreeGrafter"/>
</dbReference>
<evidence type="ECO:0000256" key="1">
    <source>
        <dbReference type="ARBA" id="ARBA00004123"/>
    </source>
</evidence>
<dbReference type="InterPro" id="IPR016580">
    <property type="entry name" value="HUS1"/>
</dbReference>
<evidence type="ECO:0000313" key="5">
    <source>
        <dbReference type="EMBL" id="OVF07883.1"/>
    </source>
</evidence>
<dbReference type="PIRSF" id="PIRSF011312">
    <property type="entry name" value="Cell_cycle_HUS1"/>
    <property type="match status" value="1"/>
</dbReference>
<dbReference type="GO" id="GO:0005730">
    <property type="term" value="C:nucleolus"/>
    <property type="evidence" value="ECO:0007669"/>
    <property type="project" value="InterPro"/>
</dbReference>
<protein>
    <recommendedName>
        <fullName evidence="4">Checkpoint protein</fullName>
    </recommendedName>
</protein>
<dbReference type="Proteomes" id="UP000195602">
    <property type="component" value="Unassembled WGS sequence"/>
</dbReference>
<dbReference type="GO" id="GO:0000723">
    <property type="term" value="P:telomere maintenance"/>
    <property type="evidence" value="ECO:0007669"/>
    <property type="project" value="TreeGrafter"/>
</dbReference>
<keyword evidence="3" id="KW-0539">Nucleus</keyword>
<gene>
    <name evidence="5" type="ORF">A9F13_11g02398</name>
</gene>